<dbReference type="Gene3D" id="3.40.50.880">
    <property type="match status" value="1"/>
</dbReference>
<dbReference type="InterPro" id="IPR009057">
    <property type="entry name" value="Homeodomain-like_sf"/>
</dbReference>
<dbReference type="InterPro" id="IPR018060">
    <property type="entry name" value="HTH_AraC"/>
</dbReference>
<dbReference type="RefSeq" id="WP_342309774.1">
    <property type="nucleotide sequence ID" value="NZ_CP150850.1"/>
</dbReference>
<dbReference type="CDD" id="cd03138">
    <property type="entry name" value="GATase1_AraC_2"/>
    <property type="match status" value="1"/>
</dbReference>
<keyword evidence="6" id="KW-1185">Reference proteome</keyword>
<evidence type="ECO:0000259" key="4">
    <source>
        <dbReference type="PROSITE" id="PS01124"/>
    </source>
</evidence>
<keyword evidence="1" id="KW-0805">Transcription regulation</keyword>
<dbReference type="Proteomes" id="UP001484179">
    <property type="component" value="Chromosome 2"/>
</dbReference>
<evidence type="ECO:0000313" key="5">
    <source>
        <dbReference type="EMBL" id="WZW55798.1"/>
    </source>
</evidence>
<dbReference type="PANTHER" id="PTHR43130:SF11">
    <property type="entry name" value="TRANSCRIPTIONAL REGULATORY PROTEIN"/>
    <property type="match status" value="1"/>
</dbReference>
<dbReference type="InterPro" id="IPR002818">
    <property type="entry name" value="DJ-1/PfpI"/>
</dbReference>
<sequence length="367" mass="39985">MPLIRIWAVDHALASGIAAPTDIFTAANHLAPSMRAGRPQAPFRWRIESIDGKPVRTASGQTAPVDGAIDGRSAADAIWLTAPFVADLERLLARPASLAPLLDALRRQHARGTLIATYCTGAFLLAEAGLLDGRAATTHWSKAPSFRARYPDVALRASDVLTEQDGILCGGAITSYQNLALRIVDTLANPRLAAAVARLMLIDMNRVSQDSFIDFERMDHAGPADPSVARALRWMERHLREPFSLARLSDHVAMSERTLHRRFKDAVGAPPLKYLQTLRIEVAKRMLADTKTGIETICERVGYTDIGGFRQLFKRETGLSRANTGADSQDSRRFARRDGMAGMALSNGSFATSRTCAPFLHWACAAG</sequence>
<keyword evidence="2" id="KW-0238">DNA-binding</keyword>
<dbReference type="InterPro" id="IPR018062">
    <property type="entry name" value="HTH_AraC-typ_CS"/>
</dbReference>
<evidence type="ECO:0000256" key="3">
    <source>
        <dbReference type="ARBA" id="ARBA00023163"/>
    </source>
</evidence>
<dbReference type="PANTHER" id="PTHR43130">
    <property type="entry name" value="ARAC-FAMILY TRANSCRIPTIONAL REGULATOR"/>
    <property type="match status" value="1"/>
</dbReference>
<dbReference type="EMBL" id="CP150850">
    <property type="protein sequence ID" value="WZW55798.1"/>
    <property type="molecule type" value="Genomic_DNA"/>
</dbReference>
<dbReference type="Gene3D" id="1.10.10.60">
    <property type="entry name" value="Homeodomain-like"/>
    <property type="match status" value="1"/>
</dbReference>
<dbReference type="Pfam" id="PF12833">
    <property type="entry name" value="HTH_18"/>
    <property type="match status" value="1"/>
</dbReference>
<keyword evidence="3" id="KW-0804">Transcription</keyword>
<accession>A0ABZ3BRL5</accession>
<dbReference type="SUPFAM" id="SSF46689">
    <property type="entry name" value="Homeodomain-like"/>
    <property type="match status" value="2"/>
</dbReference>
<organism evidence="5 6">
    <name type="scientific">Burkholderia pyrrocinia</name>
    <name type="common">Pseudomonas pyrrocinia</name>
    <dbReference type="NCBI Taxonomy" id="60550"/>
    <lineage>
        <taxon>Bacteria</taxon>
        <taxon>Pseudomonadati</taxon>
        <taxon>Pseudomonadota</taxon>
        <taxon>Betaproteobacteria</taxon>
        <taxon>Burkholderiales</taxon>
        <taxon>Burkholderiaceae</taxon>
        <taxon>Burkholderia</taxon>
        <taxon>Burkholderia cepacia complex</taxon>
    </lineage>
</organism>
<proteinExistence type="predicted"/>
<dbReference type="PROSITE" id="PS00041">
    <property type="entry name" value="HTH_ARAC_FAMILY_1"/>
    <property type="match status" value="1"/>
</dbReference>
<dbReference type="SUPFAM" id="SSF52317">
    <property type="entry name" value="Class I glutamine amidotransferase-like"/>
    <property type="match status" value="1"/>
</dbReference>
<dbReference type="InterPro" id="IPR029062">
    <property type="entry name" value="Class_I_gatase-like"/>
</dbReference>
<dbReference type="PROSITE" id="PS01124">
    <property type="entry name" value="HTH_ARAC_FAMILY_2"/>
    <property type="match status" value="1"/>
</dbReference>
<dbReference type="Pfam" id="PF01965">
    <property type="entry name" value="DJ-1_PfpI"/>
    <property type="match status" value="1"/>
</dbReference>
<protein>
    <submittedName>
        <fullName evidence="5">Helix-turn-helix domain-containing protein</fullName>
    </submittedName>
</protein>
<dbReference type="SMART" id="SM00342">
    <property type="entry name" value="HTH_ARAC"/>
    <property type="match status" value="1"/>
</dbReference>
<evidence type="ECO:0000256" key="2">
    <source>
        <dbReference type="ARBA" id="ARBA00023125"/>
    </source>
</evidence>
<dbReference type="InterPro" id="IPR052158">
    <property type="entry name" value="INH-QAR"/>
</dbReference>
<gene>
    <name evidence="5" type="ORF">WN985_24870</name>
</gene>
<name>A0ABZ3BRL5_BURPY</name>
<feature type="domain" description="HTH araC/xylS-type" evidence="4">
    <location>
        <begin position="229"/>
        <end position="327"/>
    </location>
</feature>
<reference evidence="5 6" key="1">
    <citation type="submission" date="2024-04" db="EMBL/GenBank/DDBJ databases">
        <title>Biological Control Activity of Plant Growth Promoting Rhizobacteria Burkholderia pyrrocinia BX1 against Tobacco black shank Introduction Tobacco black shank (TBS) caused by the oomycete Phytophthora. nicotianae (P. nicotianae) has become a destructive soil.</title>
        <authorList>
            <person name="Liu X."/>
            <person name="Shu C."/>
        </authorList>
    </citation>
    <scope>NUCLEOTIDE SEQUENCE [LARGE SCALE GENOMIC DNA]</scope>
    <source>
        <strain evidence="5 6">BX1</strain>
    </source>
</reference>
<evidence type="ECO:0000256" key="1">
    <source>
        <dbReference type="ARBA" id="ARBA00023015"/>
    </source>
</evidence>
<evidence type="ECO:0000313" key="6">
    <source>
        <dbReference type="Proteomes" id="UP001484179"/>
    </source>
</evidence>